<proteinExistence type="predicted"/>
<comment type="caution">
    <text evidence="2">The sequence shown here is derived from an EMBL/GenBank/DDBJ whole genome shotgun (WGS) entry which is preliminary data.</text>
</comment>
<keyword evidence="3" id="KW-1185">Reference proteome</keyword>
<sequence length="227" mass="23937">MELFRSGRAGRPPGPQSGRRYDGNEVDTFRTATAGALTPAPEPGAAGRTLWDSAGALGTSYGDARYRAVQTLCPDLAPTGITTASRLPPIRPVTVAVTRGPVTAEHVPVPAGRPWKPTGAHEAAARAILSHLANRQAATPGRHPLPDLDAALRELRQRAASRPRVHLAAVLPLHTRTAAPNPIPRAARRGTTVPTTPAARPQPAPVPPQSTVRPQPDLARRPQGRGR</sequence>
<evidence type="ECO:0000256" key="1">
    <source>
        <dbReference type="SAM" id="MobiDB-lite"/>
    </source>
</evidence>
<name>A0ABW0ANN9_9ACTN</name>
<dbReference type="RefSeq" id="WP_344480130.1">
    <property type="nucleotide sequence ID" value="NZ_BAAASB010000014.1"/>
</dbReference>
<feature type="compositionally biased region" description="Low complexity" evidence="1">
    <location>
        <begin position="189"/>
        <end position="199"/>
    </location>
</feature>
<dbReference type="Proteomes" id="UP001596160">
    <property type="component" value="Unassembled WGS sequence"/>
</dbReference>
<evidence type="ECO:0000313" key="3">
    <source>
        <dbReference type="Proteomes" id="UP001596160"/>
    </source>
</evidence>
<dbReference type="EMBL" id="JBHSKP010000013">
    <property type="protein sequence ID" value="MFC5154149.1"/>
    <property type="molecule type" value="Genomic_DNA"/>
</dbReference>
<accession>A0ABW0ANN9</accession>
<feature type="region of interest" description="Disordered" evidence="1">
    <location>
        <begin position="1"/>
        <end position="26"/>
    </location>
</feature>
<reference evidence="3" key="1">
    <citation type="journal article" date="2019" name="Int. J. Syst. Evol. Microbiol.">
        <title>The Global Catalogue of Microorganisms (GCM) 10K type strain sequencing project: providing services to taxonomists for standard genome sequencing and annotation.</title>
        <authorList>
            <consortium name="The Broad Institute Genomics Platform"/>
            <consortium name="The Broad Institute Genome Sequencing Center for Infectious Disease"/>
            <person name="Wu L."/>
            <person name="Ma J."/>
        </authorList>
    </citation>
    <scope>NUCLEOTIDE SEQUENCE [LARGE SCALE GENOMIC DNA]</scope>
    <source>
        <strain evidence="3">PCU 266</strain>
    </source>
</reference>
<organism evidence="2 3">
    <name type="scientific">Streptomyces amakusaensis</name>
    <dbReference type="NCBI Taxonomy" id="67271"/>
    <lineage>
        <taxon>Bacteria</taxon>
        <taxon>Bacillati</taxon>
        <taxon>Actinomycetota</taxon>
        <taxon>Actinomycetes</taxon>
        <taxon>Kitasatosporales</taxon>
        <taxon>Streptomycetaceae</taxon>
        <taxon>Streptomyces</taxon>
    </lineage>
</organism>
<evidence type="ECO:0000313" key="2">
    <source>
        <dbReference type="EMBL" id="MFC5154149.1"/>
    </source>
</evidence>
<protein>
    <submittedName>
        <fullName evidence="2">Uncharacterized protein</fullName>
    </submittedName>
</protein>
<gene>
    <name evidence="2" type="ORF">ACFPRH_20655</name>
</gene>
<feature type="region of interest" description="Disordered" evidence="1">
    <location>
        <begin position="176"/>
        <end position="227"/>
    </location>
</feature>